<keyword evidence="1" id="KW-1133">Transmembrane helix</keyword>
<accession>A0ABS2ZHM3</accession>
<proteinExistence type="predicted"/>
<keyword evidence="1" id="KW-0472">Membrane</keyword>
<evidence type="ECO:0000256" key="1">
    <source>
        <dbReference type="SAM" id="Phobius"/>
    </source>
</evidence>
<dbReference type="RefSeq" id="WP_188401886.1">
    <property type="nucleotide sequence ID" value="NZ_BMCE01000001.1"/>
</dbReference>
<evidence type="ECO:0000313" key="2">
    <source>
        <dbReference type="EMBL" id="MBN3547672.1"/>
    </source>
</evidence>
<keyword evidence="1" id="KW-0812">Transmembrane</keyword>
<keyword evidence="3" id="KW-1185">Reference proteome</keyword>
<dbReference type="EMBL" id="JAFHKS010000044">
    <property type="protein sequence ID" value="MBN3547672.1"/>
    <property type="molecule type" value="Genomic_DNA"/>
</dbReference>
<sequence>MLRNNKGYLLLEAMLSLMLITAVCSICLPFIYVSYQEQKTSKELLYAMTQADLAAADKGENQELLTEKEWIQEGVRYQLITKKGVADEYETCITFKGSNHKEYITCASSN</sequence>
<evidence type="ECO:0000313" key="3">
    <source>
        <dbReference type="Proteomes" id="UP001319060"/>
    </source>
</evidence>
<comment type="caution">
    <text evidence="2">The sequence shown here is derived from an EMBL/GenBank/DDBJ whole genome shotgun (WGS) entry which is preliminary data.</text>
</comment>
<organism evidence="2 3">
    <name type="scientific">Fictibacillus barbaricus</name>
    <dbReference type="NCBI Taxonomy" id="182136"/>
    <lineage>
        <taxon>Bacteria</taxon>
        <taxon>Bacillati</taxon>
        <taxon>Bacillota</taxon>
        <taxon>Bacilli</taxon>
        <taxon>Bacillales</taxon>
        <taxon>Fictibacillaceae</taxon>
        <taxon>Fictibacillus</taxon>
    </lineage>
</organism>
<evidence type="ECO:0008006" key="4">
    <source>
        <dbReference type="Google" id="ProtNLM"/>
    </source>
</evidence>
<reference evidence="2 3" key="1">
    <citation type="submission" date="2021-01" db="EMBL/GenBank/DDBJ databases">
        <title>Genome Sequencing of Type Strains.</title>
        <authorList>
            <person name="Lemaire J.F."/>
            <person name="Inderbitzin P."/>
            <person name="Collins S.B."/>
            <person name="Wespe N."/>
            <person name="Knight-Connoni V."/>
        </authorList>
    </citation>
    <scope>NUCLEOTIDE SEQUENCE [LARGE SCALE GENOMIC DNA]</scope>
    <source>
        <strain evidence="2 3">DSM 14730</strain>
    </source>
</reference>
<protein>
    <recommendedName>
        <fullName evidence="4">Type II secretion system protein</fullName>
    </recommendedName>
</protein>
<name>A0ABS2ZHM3_9BACL</name>
<feature type="transmembrane region" description="Helical" evidence="1">
    <location>
        <begin position="7"/>
        <end position="32"/>
    </location>
</feature>
<dbReference type="Proteomes" id="UP001319060">
    <property type="component" value="Unassembled WGS sequence"/>
</dbReference>
<gene>
    <name evidence="2" type="ORF">JYA64_20395</name>
</gene>